<dbReference type="GO" id="GO:0005886">
    <property type="term" value="C:plasma membrane"/>
    <property type="evidence" value="ECO:0007669"/>
    <property type="project" value="UniProtKB-SubCell"/>
</dbReference>
<evidence type="ECO:0000256" key="1">
    <source>
        <dbReference type="ARBA" id="ARBA00004651"/>
    </source>
</evidence>
<keyword evidence="6" id="KW-0029">Amino-acid transport</keyword>
<dbReference type="GO" id="GO:0005304">
    <property type="term" value="F:L-valine transmembrane transporter activity"/>
    <property type="evidence" value="ECO:0007669"/>
    <property type="project" value="TreeGrafter"/>
</dbReference>
<evidence type="ECO:0000256" key="7">
    <source>
        <dbReference type="ARBA" id="ARBA00022989"/>
    </source>
</evidence>
<sequence>MKEKLTKSETIFIASMLFGLFFGAGNLIFPIYMGQLAGANMWKALIGFLITGVGLPLLGIAAMGISRSDGLVELSGKVGRGYSIFFTCALYLTIGPFFAIPRCATVPFTVTVAPLFGKGADNPTVLAVYSVLFFAAVLAFSLFPGKILTWVGKILNPIFLVCLGILVIAAIVKPMGTVSGFAPAEAYTKSAVFTGFLDGYNTMDALASLAFGIVVITVIRDLGVKEPKAVAKSTVHAGIFSCLIMAAIYLAVTLVGAQSRGLGVECTNGGEVFALVANHYFGKTGGIILAATFTFACLKTAVGLITSCSETFVKLLPKSFSYRVWAIIFSIASLLIANLGLNKIIDYSVPVLMFLYPLAITLILLGLFGNLFGHNRWVYGFVTGFTLVAAVYDFLAALPKELIVKLRLTNALVAIKNFLPLSDIGLGWVVPAAVGLVIGIAVMLFTKKKAPANA</sequence>
<feature type="transmembrane region" description="Helical" evidence="9">
    <location>
        <begin position="12"/>
        <end position="32"/>
    </location>
</feature>
<evidence type="ECO:0000256" key="6">
    <source>
        <dbReference type="ARBA" id="ARBA00022970"/>
    </source>
</evidence>
<keyword evidence="3" id="KW-0813">Transport</keyword>
<keyword evidence="5 9" id="KW-0812">Transmembrane</keyword>
<keyword evidence="4" id="KW-1003">Cell membrane</keyword>
<evidence type="ECO:0000256" key="5">
    <source>
        <dbReference type="ARBA" id="ARBA00022692"/>
    </source>
</evidence>
<dbReference type="GO" id="GO:0015818">
    <property type="term" value="P:isoleucine transport"/>
    <property type="evidence" value="ECO:0007669"/>
    <property type="project" value="TreeGrafter"/>
</dbReference>
<feature type="transmembrane region" description="Helical" evidence="9">
    <location>
        <begin position="154"/>
        <end position="172"/>
    </location>
</feature>
<feature type="transmembrane region" description="Helical" evidence="9">
    <location>
        <begin position="377"/>
        <end position="398"/>
    </location>
</feature>
<feature type="transmembrane region" description="Helical" evidence="9">
    <location>
        <begin position="320"/>
        <end position="341"/>
    </location>
</feature>
<dbReference type="GO" id="GO:0015188">
    <property type="term" value="F:L-isoleucine transmembrane transporter activity"/>
    <property type="evidence" value="ECO:0007669"/>
    <property type="project" value="TreeGrafter"/>
</dbReference>
<evidence type="ECO:0000256" key="9">
    <source>
        <dbReference type="SAM" id="Phobius"/>
    </source>
</evidence>
<dbReference type="InterPro" id="IPR004685">
    <property type="entry name" value="Brnchd-chn_aa_trnsp_Livcs"/>
</dbReference>
<evidence type="ECO:0000256" key="4">
    <source>
        <dbReference type="ARBA" id="ARBA00022475"/>
    </source>
</evidence>
<dbReference type="GO" id="GO:0015190">
    <property type="term" value="F:L-leucine transmembrane transporter activity"/>
    <property type="evidence" value="ECO:0007669"/>
    <property type="project" value="TreeGrafter"/>
</dbReference>
<dbReference type="NCBIfam" id="TIGR00796">
    <property type="entry name" value="livcs"/>
    <property type="match status" value="1"/>
</dbReference>
<evidence type="ECO:0000256" key="8">
    <source>
        <dbReference type="ARBA" id="ARBA00023136"/>
    </source>
</evidence>
<evidence type="ECO:0000256" key="3">
    <source>
        <dbReference type="ARBA" id="ARBA00022448"/>
    </source>
</evidence>
<dbReference type="GO" id="GO:0015820">
    <property type="term" value="P:L-leucine transport"/>
    <property type="evidence" value="ECO:0007669"/>
    <property type="project" value="TreeGrafter"/>
</dbReference>
<dbReference type="AlphaFoldDB" id="R6V1T0"/>
<reference evidence="10" key="1">
    <citation type="submission" date="2012-11" db="EMBL/GenBank/DDBJ databases">
        <title>Dependencies among metagenomic species, viruses, plasmids and units of genetic variation.</title>
        <authorList>
            <person name="Nielsen H.B."/>
            <person name="Almeida M."/>
            <person name="Juncker A.S."/>
            <person name="Rasmussen S."/>
            <person name="Li J."/>
            <person name="Sunagawa S."/>
            <person name="Plichta D."/>
            <person name="Gautier L."/>
            <person name="Le Chatelier E."/>
            <person name="Peletier E."/>
            <person name="Bonde I."/>
            <person name="Nielsen T."/>
            <person name="Manichanh C."/>
            <person name="Arumugam M."/>
            <person name="Batto J."/>
            <person name="Santos M.B.Q.D."/>
            <person name="Blom N."/>
            <person name="Borruel N."/>
            <person name="Burgdorf K.S."/>
            <person name="Boumezbeur F."/>
            <person name="Casellas F."/>
            <person name="Dore J."/>
            <person name="Guarner F."/>
            <person name="Hansen T."/>
            <person name="Hildebrand F."/>
            <person name="Kaas R.S."/>
            <person name="Kennedy S."/>
            <person name="Kristiansen K."/>
            <person name="Kultima J.R."/>
            <person name="Leonard P."/>
            <person name="Levenez F."/>
            <person name="Lund O."/>
            <person name="Moumen B."/>
            <person name="Le Paslier D."/>
            <person name="Pons N."/>
            <person name="Pedersen O."/>
            <person name="Prifti E."/>
            <person name="Qin J."/>
            <person name="Raes J."/>
            <person name="Tap J."/>
            <person name="Tims S."/>
            <person name="Ussery D.W."/>
            <person name="Yamada T."/>
            <person name="MetaHit consortium"/>
            <person name="Renault P."/>
            <person name="Sicheritz-Ponten T."/>
            <person name="Bork P."/>
            <person name="Wang J."/>
            <person name="Brunak S."/>
            <person name="Ehrlich S.D."/>
        </authorList>
    </citation>
    <scope>NUCLEOTIDE SEQUENCE [LARGE SCALE GENOMIC DNA]</scope>
</reference>
<gene>
    <name evidence="10" type="ORF">BN580_02219</name>
</gene>
<dbReference type="PANTHER" id="PTHR30588:SF0">
    <property type="entry name" value="BRANCHED-CHAIN AMINO ACID PERMEASE BRNQ"/>
    <property type="match status" value="1"/>
</dbReference>
<protein>
    <submittedName>
        <fullName evidence="10">Branched-chain amino acid transport system II carrier protein</fullName>
    </submittedName>
</protein>
<feature type="transmembrane region" description="Helical" evidence="9">
    <location>
        <begin position="205"/>
        <end position="223"/>
    </location>
</feature>
<feature type="transmembrane region" description="Helical" evidence="9">
    <location>
        <begin position="347"/>
        <end position="368"/>
    </location>
</feature>
<feature type="transmembrane region" description="Helical" evidence="9">
    <location>
        <begin position="426"/>
        <end position="445"/>
    </location>
</feature>
<feature type="transmembrane region" description="Helical" evidence="9">
    <location>
        <begin position="287"/>
        <end position="308"/>
    </location>
</feature>
<organism evidence="10 11">
    <name type="scientific">Candidatus Colimorpha enterica</name>
    <dbReference type="NCBI Taxonomy" id="3083063"/>
    <lineage>
        <taxon>Bacteria</taxon>
        <taxon>Pseudomonadati</taxon>
        <taxon>Bacteroidota</taxon>
        <taxon>Bacteroidia</taxon>
        <taxon>Bacteroidales</taxon>
        <taxon>Candidatus Colimorpha</taxon>
    </lineage>
</organism>
<dbReference type="STRING" id="1263015.BN580_02219"/>
<evidence type="ECO:0000313" key="10">
    <source>
        <dbReference type="EMBL" id="CDC76737.1"/>
    </source>
</evidence>
<dbReference type="PANTHER" id="PTHR30588">
    <property type="entry name" value="BRANCHED-CHAIN AMINO ACID TRANSPORT SYSTEM 2 CARRIER PROTEIN"/>
    <property type="match status" value="1"/>
</dbReference>
<evidence type="ECO:0000313" key="11">
    <source>
        <dbReference type="Proteomes" id="UP000017938"/>
    </source>
</evidence>
<keyword evidence="7 9" id="KW-1133">Transmembrane helix</keyword>
<comment type="similarity">
    <text evidence="2">Belongs to the branched chain amino acid transporter family.</text>
</comment>
<name>R6V1T0_9BACT</name>
<accession>R6V1T0</accession>
<dbReference type="Pfam" id="PF05525">
    <property type="entry name" value="Branch_AA_trans"/>
    <property type="match status" value="1"/>
</dbReference>
<dbReference type="Proteomes" id="UP000017938">
    <property type="component" value="Unassembled WGS sequence"/>
</dbReference>
<comment type="subcellular location">
    <subcellularLocation>
        <location evidence="1">Cell membrane</location>
        <topology evidence="1">Multi-pass membrane protein</topology>
    </subcellularLocation>
</comment>
<feature type="transmembrane region" description="Helical" evidence="9">
    <location>
        <begin position="124"/>
        <end position="142"/>
    </location>
</feature>
<dbReference type="EMBL" id="CBFW010000392">
    <property type="protein sequence ID" value="CDC76737.1"/>
    <property type="molecule type" value="Genomic_DNA"/>
</dbReference>
<keyword evidence="8 9" id="KW-0472">Membrane</keyword>
<feature type="transmembrane region" description="Helical" evidence="9">
    <location>
        <begin position="235"/>
        <end position="255"/>
    </location>
</feature>
<comment type="caution">
    <text evidence="10">The sequence shown here is derived from an EMBL/GenBank/DDBJ whole genome shotgun (WGS) entry which is preliminary data.</text>
</comment>
<feature type="transmembrane region" description="Helical" evidence="9">
    <location>
        <begin position="44"/>
        <end position="66"/>
    </location>
</feature>
<proteinExistence type="inferred from homology"/>
<evidence type="ECO:0000256" key="2">
    <source>
        <dbReference type="ARBA" id="ARBA00008540"/>
    </source>
</evidence>
<feature type="transmembrane region" description="Helical" evidence="9">
    <location>
        <begin position="78"/>
        <end position="100"/>
    </location>
</feature>